<keyword evidence="1" id="KW-0472">Membrane</keyword>
<reference evidence="2" key="1">
    <citation type="submission" date="2023-10" db="EMBL/GenBank/DDBJ databases">
        <title>Genome assembly of Pristionchus species.</title>
        <authorList>
            <person name="Yoshida K."/>
            <person name="Sommer R.J."/>
        </authorList>
    </citation>
    <scope>NUCLEOTIDE SEQUENCE</scope>
    <source>
        <strain evidence="2">RS0144</strain>
    </source>
</reference>
<protein>
    <recommendedName>
        <fullName evidence="4">G protein-coupled receptor</fullName>
    </recommendedName>
</protein>
<feature type="transmembrane region" description="Helical" evidence="1">
    <location>
        <begin position="88"/>
        <end position="110"/>
    </location>
</feature>
<name>A0AAV5T3P0_9BILA</name>
<feature type="transmembrane region" description="Helical" evidence="1">
    <location>
        <begin position="19"/>
        <end position="40"/>
    </location>
</feature>
<dbReference type="EMBL" id="BTSX01000003">
    <property type="protein sequence ID" value="GMS90206.1"/>
    <property type="molecule type" value="Genomic_DNA"/>
</dbReference>
<evidence type="ECO:0008006" key="4">
    <source>
        <dbReference type="Google" id="ProtNLM"/>
    </source>
</evidence>
<organism evidence="2 3">
    <name type="scientific">Pristionchus entomophagus</name>
    <dbReference type="NCBI Taxonomy" id="358040"/>
    <lineage>
        <taxon>Eukaryota</taxon>
        <taxon>Metazoa</taxon>
        <taxon>Ecdysozoa</taxon>
        <taxon>Nematoda</taxon>
        <taxon>Chromadorea</taxon>
        <taxon>Rhabditida</taxon>
        <taxon>Rhabditina</taxon>
        <taxon>Diplogasteromorpha</taxon>
        <taxon>Diplogasteroidea</taxon>
        <taxon>Neodiplogasteridae</taxon>
        <taxon>Pristionchus</taxon>
    </lineage>
</organism>
<evidence type="ECO:0000313" key="3">
    <source>
        <dbReference type="Proteomes" id="UP001432027"/>
    </source>
</evidence>
<dbReference type="AlphaFoldDB" id="A0AAV5T3P0"/>
<feature type="non-terminal residue" evidence="2">
    <location>
        <position position="210"/>
    </location>
</feature>
<accession>A0AAV5T3P0</accession>
<keyword evidence="1" id="KW-0812">Transmembrane</keyword>
<gene>
    <name evidence="2" type="ORF">PENTCL1PPCAC_12381</name>
</gene>
<proteinExistence type="predicted"/>
<evidence type="ECO:0000313" key="2">
    <source>
        <dbReference type="EMBL" id="GMS90206.1"/>
    </source>
</evidence>
<evidence type="ECO:0000256" key="1">
    <source>
        <dbReference type="SAM" id="Phobius"/>
    </source>
</evidence>
<sequence length="210" mass="24182">GCLLNIVLFYLLTKSRLDWLFRIHLFLDCHFIFVIFNPLIGQISKEIFDLLTMLASALCSSLFIFIPTLAGMQLMALTKPHWEPKKKFAIAFIHPIICTIVVVLSVPLLVPTSALDQEMERTARVKFDFADDLLFYRYGGTMSRTDLNEGRHFLVALSGIIIFPYTTSHAEMVVLMILIFKHLRSFRSEIVSEKTAKLQNDFFIMQLMQV</sequence>
<feature type="non-terminal residue" evidence="2">
    <location>
        <position position="1"/>
    </location>
</feature>
<feature type="transmembrane region" description="Helical" evidence="1">
    <location>
        <begin position="52"/>
        <end position="76"/>
    </location>
</feature>
<feature type="transmembrane region" description="Helical" evidence="1">
    <location>
        <begin position="153"/>
        <end position="180"/>
    </location>
</feature>
<keyword evidence="3" id="KW-1185">Reference proteome</keyword>
<keyword evidence="1" id="KW-1133">Transmembrane helix</keyword>
<comment type="caution">
    <text evidence="2">The sequence shown here is derived from an EMBL/GenBank/DDBJ whole genome shotgun (WGS) entry which is preliminary data.</text>
</comment>
<dbReference type="Proteomes" id="UP001432027">
    <property type="component" value="Unassembled WGS sequence"/>
</dbReference>